<feature type="compositionally biased region" description="Polar residues" evidence="5">
    <location>
        <begin position="385"/>
        <end position="394"/>
    </location>
</feature>
<dbReference type="CDD" id="cd14688">
    <property type="entry name" value="bZIP_YAP"/>
    <property type="match status" value="1"/>
</dbReference>
<dbReference type="SUPFAM" id="SSF111430">
    <property type="entry name" value="YAP1 redox domain"/>
    <property type="match status" value="1"/>
</dbReference>
<feature type="compositionally biased region" description="Basic and acidic residues" evidence="5">
    <location>
        <begin position="137"/>
        <end position="146"/>
    </location>
</feature>
<reference evidence="9" key="3">
    <citation type="submission" date="2025-04" db="UniProtKB">
        <authorList>
            <consortium name="RefSeq"/>
        </authorList>
    </citation>
    <scope>IDENTIFICATION</scope>
    <source>
        <strain evidence="9">CBS 781.70</strain>
    </source>
</reference>
<dbReference type="AlphaFoldDB" id="A0A6G1FQJ7"/>
<protein>
    <submittedName>
        <fullName evidence="7 9">PAP1-domain-containing protein</fullName>
    </submittedName>
</protein>
<evidence type="ECO:0000256" key="3">
    <source>
        <dbReference type="ARBA" id="ARBA00023242"/>
    </source>
</evidence>
<dbReference type="SMART" id="SM00338">
    <property type="entry name" value="BRLZ"/>
    <property type="match status" value="1"/>
</dbReference>
<feature type="compositionally biased region" description="Basic and acidic residues" evidence="5">
    <location>
        <begin position="190"/>
        <end position="199"/>
    </location>
</feature>
<dbReference type="GO" id="GO:0005737">
    <property type="term" value="C:cytoplasm"/>
    <property type="evidence" value="ECO:0007669"/>
    <property type="project" value="UniProtKB-SubCell"/>
</dbReference>
<dbReference type="PROSITE" id="PS50217">
    <property type="entry name" value="BZIP"/>
    <property type="match status" value="1"/>
</dbReference>
<evidence type="ECO:0000313" key="7">
    <source>
        <dbReference type="EMBL" id="KAF1808016.1"/>
    </source>
</evidence>
<dbReference type="InterPro" id="IPR046347">
    <property type="entry name" value="bZIP_sf"/>
</dbReference>
<dbReference type="SUPFAM" id="SSF57959">
    <property type="entry name" value="Leucine zipper domain"/>
    <property type="match status" value="1"/>
</dbReference>
<evidence type="ECO:0000259" key="6">
    <source>
        <dbReference type="PROSITE" id="PS50217"/>
    </source>
</evidence>
<dbReference type="EMBL" id="ML975193">
    <property type="protein sequence ID" value="KAF1808016.1"/>
    <property type="molecule type" value="Genomic_DNA"/>
</dbReference>
<keyword evidence="3" id="KW-0539">Nucleus</keyword>
<dbReference type="GO" id="GO:0001228">
    <property type="term" value="F:DNA-binding transcription activator activity, RNA polymerase II-specific"/>
    <property type="evidence" value="ECO:0007669"/>
    <property type="project" value="TreeGrafter"/>
</dbReference>
<dbReference type="GO" id="GO:0000976">
    <property type="term" value="F:transcription cis-regulatory region binding"/>
    <property type="evidence" value="ECO:0007669"/>
    <property type="project" value="InterPro"/>
</dbReference>
<dbReference type="Gene3D" id="1.10.238.100">
    <property type="entry name" value="YAP1 redox domain. Chain B"/>
    <property type="match status" value="1"/>
</dbReference>
<accession>A0A6G1FQJ7</accession>
<feature type="region of interest" description="Disordered" evidence="5">
    <location>
        <begin position="432"/>
        <end position="460"/>
    </location>
</feature>
<comment type="similarity">
    <text evidence="4">Belongs to the bZIP family. YAP subfamily.</text>
</comment>
<keyword evidence="8" id="KW-1185">Reference proteome</keyword>
<evidence type="ECO:0000313" key="9">
    <source>
        <dbReference type="RefSeq" id="XP_033529647.1"/>
    </source>
</evidence>
<dbReference type="FunFam" id="1.20.5.170:FF:000067">
    <property type="entry name" value="BZIP transcription factor"/>
    <property type="match status" value="1"/>
</dbReference>
<feature type="region of interest" description="Disordered" evidence="5">
    <location>
        <begin position="286"/>
        <end position="400"/>
    </location>
</feature>
<dbReference type="Pfam" id="PF08601">
    <property type="entry name" value="PAP1"/>
    <property type="match status" value="1"/>
</dbReference>
<dbReference type="Pfam" id="PF00170">
    <property type="entry name" value="bZIP_1"/>
    <property type="match status" value="1"/>
</dbReference>
<reference evidence="9" key="2">
    <citation type="submission" date="2020-04" db="EMBL/GenBank/DDBJ databases">
        <authorList>
            <consortium name="NCBI Genome Project"/>
        </authorList>
    </citation>
    <scope>NUCLEOTIDE SEQUENCE</scope>
    <source>
        <strain evidence="9">CBS 781.70</strain>
    </source>
</reference>
<organism evidence="7">
    <name type="scientific">Eremomyces bilateralis CBS 781.70</name>
    <dbReference type="NCBI Taxonomy" id="1392243"/>
    <lineage>
        <taxon>Eukaryota</taxon>
        <taxon>Fungi</taxon>
        <taxon>Dikarya</taxon>
        <taxon>Ascomycota</taxon>
        <taxon>Pezizomycotina</taxon>
        <taxon>Dothideomycetes</taxon>
        <taxon>Dothideomycetes incertae sedis</taxon>
        <taxon>Eremomycetales</taxon>
        <taxon>Eremomycetaceae</taxon>
        <taxon>Eremomyces</taxon>
    </lineage>
</organism>
<reference evidence="7 9" key="1">
    <citation type="submission" date="2020-01" db="EMBL/GenBank/DDBJ databases">
        <authorList>
            <consortium name="DOE Joint Genome Institute"/>
            <person name="Haridas S."/>
            <person name="Albert R."/>
            <person name="Binder M."/>
            <person name="Bloem J."/>
            <person name="Labutti K."/>
            <person name="Salamov A."/>
            <person name="Andreopoulos B."/>
            <person name="Baker S.E."/>
            <person name="Barry K."/>
            <person name="Bills G."/>
            <person name="Bluhm B.H."/>
            <person name="Cannon C."/>
            <person name="Castanera R."/>
            <person name="Culley D.E."/>
            <person name="Daum C."/>
            <person name="Ezra D."/>
            <person name="Gonzalez J.B."/>
            <person name="Henrissat B."/>
            <person name="Kuo A."/>
            <person name="Liang C."/>
            <person name="Lipzen A."/>
            <person name="Lutzoni F."/>
            <person name="Magnuson J."/>
            <person name="Mondo S."/>
            <person name="Nolan M."/>
            <person name="Ohm R."/>
            <person name="Pangilinan J."/>
            <person name="Park H.-J."/>
            <person name="Ramirez L."/>
            <person name="Alfaro M."/>
            <person name="Sun H."/>
            <person name="Tritt A."/>
            <person name="Yoshinaga Y."/>
            <person name="Zwiers L.-H."/>
            <person name="Turgeon B.G."/>
            <person name="Goodwin S.B."/>
            <person name="Spatafora J.W."/>
            <person name="Crous P.W."/>
            <person name="Grigoriev I.V."/>
        </authorList>
    </citation>
    <scope>NUCLEOTIDE SEQUENCE</scope>
    <source>
        <strain evidence="7 9">CBS 781.70</strain>
    </source>
</reference>
<dbReference type="GO" id="GO:0090575">
    <property type="term" value="C:RNA polymerase II transcription regulator complex"/>
    <property type="evidence" value="ECO:0007669"/>
    <property type="project" value="TreeGrafter"/>
</dbReference>
<feature type="compositionally biased region" description="Polar residues" evidence="5">
    <location>
        <begin position="121"/>
        <end position="132"/>
    </location>
</feature>
<dbReference type="PANTHER" id="PTHR40621">
    <property type="entry name" value="TRANSCRIPTION FACTOR KAPC-RELATED"/>
    <property type="match status" value="1"/>
</dbReference>
<evidence type="ECO:0000256" key="5">
    <source>
        <dbReference type="SAM" id="MobiDB-lite"/>
    </source>
</evidence>
<dbReference type="InterPro" id="IPR013910">
    <property type="entry name" value="TF_PAP1"/>
</dbReference>
<dbReference type="RefSeq" id="XP_033529647.1">
    <property type="nucleotide sequence ID" value="XM_033676864.1"/>
</dbReference>
<gene>
    <name evidence="7 9" type="ORF">P152DRAFT_406265</name>
</gene>
<evidence type="ECO:0000256" key="4">
    <source>
        <dbReference type="ARBA" id="ARBA00038132"/>
    </source>
</evidence>
<proteinExistence type="inferred from homology"/>
<evidence type="ECO:0000256" key="2">
    <source>
        <dbReference type="ARBA" id="ARBA00004496"/>
    </source>
</evidence>
<dbReference type="InterPro" id="IPR050936">
    <property type="entry name" value="AP-1-like"/>
</dbReference>
<dbReference type="PROSITE" id="PS00036">
    <property type="entry name" value="BZIP_BASIC"/>
    <property type="match status" value="1"/>
</dbReference>
<comment type="subcellular location">
    <subcellularLocation>
        <location evidence="2">Cytoplasm</location>
    </subcellularLocation>
    <subcellularLocation>
        <location evidence="1">Nucleus</location>
    </subcellularLocation>
</comment>
<feature type="region of interest" description="Disordered" evidence="5">
    <location>
        <begin position="98"/>
        <end position="199"/>
    </location>
</feature>
<name>A0A6G1FQJ7_9PEZI</name>
<sequence>MARNANDRTSFQPPMYLSPNQQDAFLASLASNQKSAGLGLQNQNQRLDPMQFNFDGGFDQPLFPTDALDQTTSFGGDQVNDFDAFEDSPYLDVIDGTEGSYDFDIPEGGPAMFGALPGDDSPTTGLSNSESPQPEGHYSDKRKNSEDAEEPDEAKRRESDDKVSKKPGRKPLTTEPTTKRKAQNRAAQRAFRERKEKHLRDLETKVNELEQVSESTNHENGLLRAQVTRLQTELREYRKRLSLNASGLGASPPLRGGLTALSTSNGASSDNTFSFDFPRFGALPAGPQLFLKDNEKARSTSSSLNGRRVSDHASGAPSRSGSTGSMSPESQTSPAQNSTSTKGTSRTSADSVADPSRVFQFNSSGSNSASPSSSSLSQFGPNSSCGTSPEPSHNSPEKNLDKVNGQGYICHGGSEGEVTFCEQLNMACGNPRNPVPRSMSQSNASAKPTDLSPNPTSSARTTHVNVNGIDWLADQNGGQFDPLLFGEYRESQAAVVGDGDFTGGFFNDAFPIDLSSPFGTTGITPGLQSATKRNPMEEIDALNNADDDDEVVPGEDRSKMLSCHSIWDKLQDRPDFKEGSFDIDGLCTELRAKARCSESGVVVDQKDVDAALQRFPAKSPEP</sequence>
<feature type="compositionally biased region" description="Low complexity" evidence="5">
    <location>
        <begin position="359"/>
        <end position="384"/>
    </location>
</feature>
<feature type="compositionally biased region" description="Polar residues" evidence="5">
    <location>
        <begin position="438"/>
        <end position="460"/>
    </location>
</feature>
<feature type="compositionally biased region" description="Polar residues" evidence="5">
    <location>
        <begin position="317"/>
        <end position="350"/>
    </location>
</feature>
<evidence type="ECO:0000313" key="8">
    <source>
        <dbReference type="Proteomes" id="UP000504638"/>
    </source>
</evidence>
<evidence type="ECO:0000256" key="1">
    <source>
        <dbReference type="ARBA" id="ARBA00004123"/>
    </source>
</evidence>
<dbReference type="InterPro" id="IPR004827">
    <property type="entry name" value="bZIP"/>
</dbReference>
<dbReference type="OrthoDB" id="5380163at2759"/>
<feature type="compositionally biased region" description="Basic and acidic residues" evidence="5">
    <location>
        <begin position="153"/>
        <end position="164"/>
    </location>
</feature>
<dbReference type="Proteomes" id="UP000504638">
    <property type="component" value="Unplaced"/>
</dbReference>
<dbReference type="InterPro" id="IPR023167">
    <property type="entry name" value="Yap1_redox_dom_sf"/>
</dbReference>
<feature type="domain" description="BZIP" evidence="6">
    <location>
        <begin position="174"/>
        <end position="237"/>
    </location>
</feature>
<dbReference type="Gene3D" id="1.20.5.170">
    <property type="match status" value="1"/>
</dbReference>
<dbReference type="GeneID" id="54417434"/>
<dbReference type="GO" id="GO:0034599">
    <property type="term" value="P:cellular response to oxidative stress"/>
    <property type="evidence" value="ECO:0007669"/>
    <property type="project" value="UniProtKB-ARBA"/>
</dbReference>
<dbReference type="PANTHER" id="PTHR40621:SF6">
    <property type="entry name" value="AP-1-LIKE TRANSCRIPTION FACTOR YAP1-RELATED"/>
    <property type="match status" value="1"/>
</dbReference>